<accession>W9SA35</accession>
<proteinExistence type="predicted"/>
<reference evidence="3" key="1">
    <citation type="submission" date="2013-01" db="EMBL/GenBank/DDBJ databases">
        <title>Draft Genome Sequence of a Mulberry Tree, Morus notabilis C.K. Schneid.</title>
        <authorList>
            <person name="He N."/>
            <person name="Zhao S."/>
        </authorList>
    </citation>
    <scope>NUCLEOTIDE SEQUENCE</scope>
</reference>
<dbReference type="Proteomes" id="UP000030645">
    <property type="component" value="Unassembled WGS sequence"/>
</dbReference>
<evidence type="ECO:0000313" key="2">
    <source>
        <dbReference type="EMBL" id="EXB95726.1"/>
    </source>
</evidence>
<feature type="region of interest" description="Disordered" evidence="1">
    <location>
        <begin position="1"/>
        <end position="24"/>
    </location>
</feature>
<evidence type="ECO:0000256" key="1">
    <source>
        <dbReference type="SAM" id="MobiDB-lite"/>
    </source>
</evidence>
<organism evidence="2 3">
    <name type="scientific">Morus notabilis</name>
    <dbReference type="NCBI Taxonomy" id="981085"/>
    <lineage>
        <taxon>Eukaryota</taxon>
        <taxon>Viridiplantae</taxon>
        <taxon>Streptophyta</taxon>
        <taxon>Embryophyta</taxon>
        <taxon>Tracheophyta</taxon>
        <taxon>Spermatophyta</taxon>
        <taxon>Magnoliopsida</taxon>
        <taxon>eudicotyledons</taxon>
        <taxon>Gunneridae</taxon>
        <taxon>Pentapetalae</taxon>
        <taxon>rosids</taxon>
        <taxon>fabids</taxon>
        <taxon>Rosales</taxon>
        <taxon>Moraceae</taxon>
        <taxon>Moreae</taxon>
        <taxon>Morus</taxon>
    </lineage>
</organism>
<sequence>MAPPSSPAGNPTCATTTFSTQPTPQFIGPAPMSTARRVAAASALPKLDPIVSHRLSLSLIVLCPSHY</sequence>
<feature type="compositionally biased region" description="Low complexity" evidence="1">
    <location>
        <begin position="15"/>
        <end position="24"/>
    </location>
</feature>
<dbReference type="EMBL" id="KE345220">
    <property type="protein sequence ID" value="EXB95726.1"/>
    <property type="molecule type" value="Genomic_DNA"/>
</dbReference>
<name>W9SA35_9ROSA</name>
<evidence type="ECO:0000313" key="3">
    <source>
        <dbReference type="Proteomes" id="UP000030645"/>
    </source>
</evidence>
<keyword evidence="3" id="KW-1185">Reference proteome</keyword>
<dbReference type="AlphaFoldDB" id="W9SA35"/>
<gene>
    <name evidence="2" type="ORF">L484_007476</name>
</gene>
<protein>
    <submittedName>
        <fullName evidence="2">Uncharacterized protein</fullName>
    </submittedName>
</protein>